<reference evidence="1" key="1">
    <citation type="submission" date="2025-05" db="UniProtKB">
        <authorList>
            <consortium name="EnsemblMetazoa"/>
        </authorList>
    </citation>
    <scope>IDENTIFICATION</scope>
</reference>
<dbReference type="GeneID" id="126882612"/>
<keyword evidence="2" id="KW-1185">Reference proteome</keyword>
<dbReference type="InterPro" id="IPR036397">
    <property type="entry name" value="RNaseH_sf"/>
</dbReference>
<dbReference type="EnsemblMetazoa" id="XM_050647585.1">
    <property type="protein sequence ID" value="XP_050503542.1"/>
    <property type="gene ID" value="LOC126882612"/>
</dbReference>
<proteinExistence type="predicted"/>
<name>A0ABM5K028_DIAVI</name>
<dbReference type="Proteomes" id="UP001652700">
    <property type="component" value="Unplaced"/>
</dbReference>
<evidence type="ECO:0000313" key="2">
    <source>
        <dbReference type="Proteomes" id="UP001652700"/>
    </source>
</evidence>
<sequence length="150" mass="17225">MIAKLTKGPECWDQVLNEVEFAVNNTVNRSTGQTPSKLLFGMNQVGNVKDHLKYFLSSINKDKSDINELRHNACDKIEKSQEYVMTPNIDVTRGVNKKLLPKFKGPYIIKKILPNDRYLISNVEGFQVTQKPFEGVFDADHLRLWMKSSH</sequence>
<organism evidence="1 2">
    <name type="scientific">Diabrotica virgifera virgifera</name>
    <name type="common">western corn rootworm</name>
    <dbReference type="NCBI Taxonomy" id="50390"/>
    <lineage>
        <taxon>Eukaryota</taxon>
        <taxon>Metazoa</taxon>
        <taxon>Ecdysozoa</taxon>
        <taxon>Arthropoda</taxon>
        <taxon>Hexapoda</taxon>
        <taxon>Insecta</taxon>
        <taxon>Pterygota</taxon>
        <taxon>Neoptera</taxon>
        <taxon>Endopterygota</taxon>
        <taxon>Coleoptera</taxon>
        <taxon>Polyphaga</taxon>
        <taxon>Cucujiformia</taxon>
        <taxon>Chrysomeloidea</taxon>
        <taxon>Chrysomelidae</taxon>
        <taxon>Galerucinae</taxon>
        <taxon>Diabroticina</taxon>
        <taxon>Diabroticites</taxon>
        <taxon>Diabrotica</taxon>
    </lineage>
</organism>
<evidence type="ECO:0000313" key="1">
    <source>
        <dbReference type="EnsemblMetazoa" id="XP_050503542.1"/>
    </source>
</evidence>
<accession>A0ABM5K028</accession>
<protein>
    <submittedName>
        <fullName evidence="1">Uncharacterized protein</fullName>
    </submittedName>
</protein>
<dbReference type="Gene3D" id="3.30.420.10">
    <property type="entry name" value="Ribonuclease H-like superfamily/Ribonuclease H"/>
    <property type="match status" value="1"/>
</dbReference>
<dbReference type="RefSeq" id="XP_050503542.1">
    <property type="nucleotide sequence ID" value="XM_050647585.1"/>
</dbReference>